<dbReference type="Pfam" id="PF13614">
    <property type="entry name" value="AAA_31"/>
    <property type="match status" value="1"/>
</dbReference>
<gene>
    <name evidence="3" type="ORF">AB2B41_21695</name>
</gene>
<dbReference type="EMBL" id="JBFNXX010000037">
    <property type="protein sequence ID" value="MEW9922220.1"/>
    <property type="molecule type" value="Genomic_DNA"/>
</dbReference>
<name>A0ABV3RT94_9RHOB</name>
<reference evidence="3 4" key="1">
    <citation type="submission" date="2024-07" db="EMBL/GenBank/DDBJ databases">
        <title>Marimonas sp.nov., isolated from tidal-flat sediment.</title>
        <authorList>
            <person name="Jayan J.N."/>
            <person name="Lee S.S."/>
        </authorList>
    </citation>
    <scope>NUCLEOTIDE SEQUENCE [LARGE SCALE GENOMIC DNA]</scope>
    <source>
        <strain evidence="3 4">MJW-29</strain>
    </source>
</reference>
<evidence type="ECO:0000313" key="4">
    <source>
        <dbReference type="Proteomes" id="UP001556098"/>
    </source>
</evidence>
<comment type="caution">
    <text evidence="1">Lacks conserved residue(s) required for the propagation of feature annotation.</text>
</comment>
<dbReference type="Gene3D" id="3.40.50.2300">
    <property type="match status" value="1"/>
</dbReference>
<dbReference type="Gene3D" id="3.40.50.300">
    <property type="entry name" value="P-loop containing nucleotide triphosphate hydrolases"/>
    <property type="match status" value="1"/>
</dbReference>
<feature type="domain" description="Response regulatory" evidence="2">
    <location>
        <begin position="7"/>
        <end position="127"/>
    </location>
</feature>
<organism evidence="3 4">
    <name type="scientific">Sulfitobacter sediminis</name>
    <dbReference type="NCBI Taxonomy" id="3234186"/>
    <lineage>
        <taxon>Bacteria</taxon>
        <taxon>Pseudomonadati</taxon>
        <taxon>Pseudomonadota</taxon>
        <taxon>Alphaproteobacteria</taxon>
        <taxon>Rhodobacterales</taxon>
        <taxon>Roseobacteraceae</taxon>
        <taxon>Sulfitobacter</taxon>
    </lineage>
</organism>
<sequence>MAQDRISVALVGFEEANSESLAAALTQKNQYGVVEVPKQLSAINGQALSLSAANDLILFRTEAGDLTDIDALEKIRGNASGKAQIAAVTDASASLEVAQKLTQAGADYVFPDTLGPEELVAQLQKRFVAERPQLAELKPARHAQILTVARARGGAGGTTFAVNLADALLDRRGTFKKKSTNRVAILDLDLQFGKVAGFLDVPTRDGLYQMAEDKVIPDKVFLEQSMSEAANGVRILSAPSQFAPLEAITSAQINAILTALSSDFDYVIVDVPMALVNWVAPIMTMSDKLYIVTDSAVPSIHQARRLIEFYTEDAPSLPIEIVINNEKKPLVRGRHHVEAAKVLERPLDIWLPQDVPTARAAIDRGVPLNEVSKRSPLTRAIRQVAKTVIQTQKSHATQMNA</sequence>
<dbReference type="Proteomes" id="UP001556098">
    <property type="component" value="Unassembled WGS sequence"/>
</dbReference>
<evidence type="ECO:0000256" key="1">
    <source>
        <dbReference type="PROSITE-ProRule" id="PRU00169"/>
    </source>
</evidence>
<dbReference type="InterPro" id="IPR025669">
    <property type="entry name" value="AAA_dom"/>
</dbReference>
<dbReference type="InterPro" id="IPR050625">
    <property type="entry name" value="ParA/MinD_ATPase"/>
</dbReference>
<accession>A0ABV3RT94</accession>
<dbReference type="RefSeq" id="WP_367879918.1">
    <property type="nucleotide sequence ID" value="NZ_JBFNXX010000037.1"/>
</dbReference>
<dbReference type="SUPFAM" id="SSF52540">
    <property type="entry name" value="P-loop containing nucleoside triphosphate hydrolases"/>
    <property type="match status" value="1"/>
</dbReference>
<protein>
    <submittedName>
        <fullName evidence="3">CpaE family protein</fullName>
    </submittedName>
</protein>
<keyword evidence="4" id="KW-1185">Reference proteome</keyword>
<dbReference type="PROSITE" id="PS50110">
    <property type="entry name" value="RESPONSE_REGULATORY"/>
    <property type="match status" value="1"/>
</dbReference>
<comment type="caution">
    <text evidence="3">The sequence shown here is derived from an EMBL/GenBank/DDBJ whole genome shotgun (WGS) entry which is preliminary data.</text>
</comment>
<dbReference type="InterPro" id="IPR027417">
    <property type="entry name" value="P-loop_NTPase"/>
</dbReference>
<dbReference type="PANTHER" id="PTHR43384:SF13">
    <property type="entry name" value="SLR0110 PROTEIN"/>
    <property type="match status" value="1"/>
</dbReference>
<dbReference type="InterPro" id="IPR001789">
    <property type="entry name" value="Sig_transdc_resp-reg_receiver"/>
</dbReference>
<dbReference type="PANTHER" id="PTHR43384">
    <property type="entry name" value="SEPTUM SITE-DETERMINING PROTEIN MIND HOMOLOG, CHLOROPLASTIC-RELATED"/>
    <property type="match status" value="1"/>
</dbReference>
<evidence type="ECO:0000259" key="2">
    <source>
        <dbReference type="PROSITE" id="PS50110"/>
    </source>
</evidence>
<evidence type="ECO:0000313" key="3">
    <source>
        <dbReference type="EMBL" id="MEW9922220.1"/>
    </source>
</evidence>
<proteinExistence type="predicted"/>